<dbReference type="Pfam" id="PF00072">
    <property type="entry name" value="Response_reg"/>
    <property type="match status" value="1"/>
</dbReference>
<keyword evidence="1 3" id="KW-0238">DNA-binding</keyword>
<protein>
    <submittedName>
        <fullName evidence="6">Response regulator transcription factor</fullName>
    </submittedName>
</protein>
<dbReference type="CDD" id="cd00383">
    <property type="entry name" value="trans_reg_C"/>
    <property type="match status" value="1"/>
</dbReference>
<dbReference type="SUPFAM" id="SSF52172">
    <property type="entry name" value="CheY-like"/>
    <property type="match status" value="1"/>
</dbReference>
<feature type="DNA-binding region" description="OmpR/PhoB-type" evidence="3">
    <location>
        <begin position="124"/>
        <end position="220"/>
    </location>
</feature>
<dbReference type="Gene3D" id="6.10.250.690">
    <property type="match status" value="1"/>
</dbReference>
<dbReference type="PROSITE" id="PS50110">
    <property type="entry name" value="RESPONSE_REGULATORY"/>
    <property type="match status" value="1"/>
</dbReference>
<feature type="modified residue" description="4-aspartylphosphate" evidence="2">
    <location>
        <position position="51"/>
    </location>
</feature>
<sequence length="222" mass="25802">MRLLLIEDDLQLANQLQHSLESSGYLVDLSNSVSDARYKANEITYDIAIMDLGLPDGNGRSLLQEWRQQHQHIPVLVLTARDDWEEKVKTFQAGADDYVCKPFRQEELLVRLEALLRRTKAHQCPILEAGGIRLDELSQEAIIVTTNQRISLTHTEFRLLKHFLRYPGRLFSKQQLLDCLYQFDAEPESNIVESYIRKLRQKLGKQVIENKRFQGYCFKGLV</sequence>
<dbReference type="InterPro" id="IPR039420">
    <property type="entry name" value="WalR-like"/>
</dbReference>
<name>A0ABU9TWD1_9GAMM</name>
<dbReference type="Proteomes" id="UP001449225">
    <property type="component" value="Unassembled WGS sequence"/>
</dbReference>
<dbReference type="Gene3D" id="1.10.10.10">
    <property type="entry name" value="Winged helix-like DNA-binding domain superfamily/Winged helix DNA-binding domain"/>
    <property type="match status" value="1"/>
</dbReference>
<evidence type="ECO:0000256" key="3">
    <source>
        <dbReference type="PROSITE-ProRule" id="PRU01091"/>
    </source>
</evidence>
<organism evidence="6 7">
    <name type="scientific">Neptuniibacter pectenicola</name>
    <dbReference type="NCBI Taxonomy" id="1806669"/>
    <lineage>
        <taxon>Bacteria</taxon>
        <taxon>Pseudomonadati</taxon>
        <taxon>Pseudomonadota</taxon>
        <taxon>Gammaproteobacteria</taxon>
        <taxon>Oceanospirillales</taxon>
        <taxon>Oceanospirillaceae</taxon>
        <taxon>Neptuniibacter</taxon>
    </lineage>
</organism>
<dbReference type="Gene3D" id="3.40.50.2300">
    <property type="match status" value="1"/>
</dbReference>
<feature type="domain" description="OmpR/PhoB-type" evidence="5">
    <location>
        <begin position="124"/>
        <end position="220"/>
    </location>
</feature>
<dbReference type="Pfam" id="PF00486">
    <property type="entry name" value="Trans_reg_C"/>
    <property type="match status" value="1"/>
</dbReference>
<dbReference type="SUPFAM" id="SSF46894">
    <property type="entry name" value="C-terminal effector domain of the bipartite response regulators"/>
    <property type="match status" value="1"/>
</dbReference>
<dbReference type="SMART" id="SM00448">
    <property type="entry name" value="REC"/>
    <property type="match status" value="1"/>
</dbReference>
<dbReference type="SMART" id="SM00862">
    <property type="entry name" value="Trans_reg_C"/>
    <property type="match status" value="1"/>
</dbReference>
<dbReference type="EMBL" id="JBBMRA010000028">
    <property type="protein sequence ID" value="MEM5538025.1"/>
    <property type="molecule type" value="Genomic_DNA"/>
</dbReference>
<dbReference type="InterPro" id="IPR036388">
    <property type="entry name" value="WH-like_DNA-bd_sf"/>
</dbReference>
<dbReference type="PROSITE" id="PS51755">
    <property type="entry name" value="OMPR_PHOB"/>
    <property type="match status" value="1"/>
</dbReference>
<dbReference type="InterPro" id="IPR001867">
    <property type="entry name" value="OmpR/PhoB-type_DNA-bd"/>
</dbReference>
<dbReference type="InterPro" id="IPR001789">
    <property type="entry name" value="Sig_transdc_resp-reg_receiver"/>
</dbReference>
<accession>A0ABU9TWD1</accession>
<evidence type="ECO:0000313" key="7">
    <source>
        <dbReference type="Proteomes" id="UP001449225"/>
    </source>
</evidence>
<keyword evidence="2" id="KW-0597">Phosphoprotein</keyword>
<gene>
    <name evidence="6" type="ORF">WNY58_16705</name>
</gene>
<evidence type="ECO:0000256" key="2">
    <source>
        <dbReference type="PROSITE-ProRule" id="PRU00169"/>
    </source>
</evidence>
<dbReference type="PANTHER" id="PTHR48111:SF37">
    <property type="entry name" value="RESPONSE REGULATOR PROTEIN CARR"/>
    <property type="match status" value="1"/>
</dbReference>
<proteinExistence type="predicted"/>
<dbReference type="InterPro" id="IPR011006">
    <property type="entry name" value="CheY-like_superfamily"/>
</dbReference>
<keyword evidence="7" id="KW-1185">Reference proteome</keyword>
<evidence type="ECO:0000259" key="4">
    <source>
        <dbReference type="PROSITE" id="PS50110"/>
    </source>
</evidence>
<feature type="domain" description="Response regulatory" evidence="4">
    <location>
        <begin position="2"/>
        <end position="116"/>
    </location>
</feature>
<dbReference type="InterPro" id="IPR016032">
    <property type="entry name" value="Sig_transdc_resp-reg_C-effctor"/>
</dbReference>
<evidence type="ECO:0000259" key="5">
    <source>
        <dbReference type="PROSITE" id="PS51755"/>
    </source>
</evidence>
<dbReference type="PANTHER" id="PTHR48111">
    <property type="entry name" value="REGULATOR OF RPOS"/>
    <property type="match status" value="1"/>
</dbReference>
<evidence type="ECO:0000313" key="6">
    <source>
        <dbReference type="EMBL" id="MEM5538025.1"/>
    </source>
</evidence>
<dbReference type="RefSeq" id="WP_342855137.1">
    <property type="nucleotide sequence ID" value="NZ_JBBMRA010000028.1"/>
</dbReference>
<comment type="caution">
    <text evidence="6">The sequence shown here is derived from an EMBL/GenBank/DDBJ whole genome shotgun (WGS) entry which is preliminary data.</text>
</comment>
<reference evidence="6 7" key="1">
    <citation type="submission" date="2024-03" db="EMBL/GenBank/DDBJ databases">
        <title>Community enrichment and isolation of bacterial strains for fucoidan degradation.</title>
        <authorList>
            <person name="Sichert A."/>
        </authorList>
    </citation>
    <scope>NUCLEOTIDE SEQUENCE [LARGE SCALE GENOMIC DNA]</scope>
    <source>
        <strain evidence="6 7">AS76</strain>
    </source>
</reference>
<evidence type="ECO:0000256" key="1">
    <source>
        <dbReference type="ARBA" id="ARBA00023125"/>
    </source>
</evidence>